<comment type="caution">
    <text evidence="3">The sequence shown here is derived from an EMBL/GenBank/DDBJ whole genome shotgun (WGS) entry which is preliminary data.</text>
</comment>
<dbReference type="Proteomes" id="UP001590951">
    <property type="component" value="Unassembled WGS sequence"/>
</dbReference>
<evidence type="ECO:0000313" key="4">
    <source>
        <dbReference type="Proteomes" id="UP001590951"/>
    </source>
</evidence>
<feature type="domain" description="Protein kinase" evidence="2">
    <location>
        <begin position="207"/>
        <end position="498"/>
    </location>
</feature>
<dbReference type="InterPro" id="IPR008271">
    <property type="entry name" value="Ser/Thr_kinase_AS"/>
</dbReference>
<dbReference type="SMART" id="SM00220">
    <property type="entry name" value="S_TKc"/>
    <property type="match status" value="1"/>
</dbReference>
<gene>
    <name evidence="3" type="ORF">ABVK25_008812</name>
</gene>
<proteinExistence type="predicted"/>
<dbReference type="InterPro" id="IPR000719">
    <property type="entry name" value="Prot_kinase_dom"/>
</dbReference>
<accession>A0ABR4B1Z6</accession>
<organism evidence="3 4">
    <name type="scientific">Lepraria finkii</name>
    <dbReference type="NCBI Taxonomy" id="1340010"/>
    <lineage>
        <taxon>Eukaryota</taxon>
        <taxon>Fungi</taxon>
        <taxon>Dikarya</taxon>
        <taxon>Ascomycota</taxon>
        <taxon>Pezizomycotina</taxon>
        <taxon>Lecanoromycetes</taxon>
        <taxon>OSLEUM clade</taxon>
        <taxon>Lecanoromycetidae</taxon>
        <taxon>Lecanorales</taxon>
        <taxon>Lecanorineae</taxon>
        <taxon>Stereocaulaceae</taxon>
        <taxon>Lepraria</taxon>
    </lineage>
</organism>
<feature type="region of interest" description="Disordered" evidence="1">
    <location>
        <begin position="515"/>
        <end position="544"/>
    </location>
</feature>
<sequence>MSSYVVLTCEDPEITAALIPDSPKSREFVRSLSPEWLALGGAPSTLEIVTQSNETADQVAVPSRLTEPIIVFRSTGTSYTIGNGNECYIIIPCPHISPNSLEIDLFDHEPSVYLECFKSKVPLNNAAIGRREKQILQESRIQLHDMLFRLTPVRSLRTDDLFDISSQVTSSDHKNASASGLQEPSTESSALTSHDLQQSKPCSLKGFKGLPELGHGNFGFVCGWVCPKSGQKFAVKVLSYRDHSEEGAAGKNKYVNREAIVSLRVAEYENLLHILDLFGYPDGFALVMPLFERGSLISFMKKRGHFSRYKVKIIVYQILKTLECLHAQSIIHRDVKLGNILIDTLDPLRIRFAEFGCASLFKISADSFHGGAYNAKVDVYSTGMVLLVLLGIKLPSDTTRTQESWNATNGKYIASRLAKSKDSDLRKAFGSISLEMPGITNTAAQGNGVLPSPPQIRAASSEEGTFVLRPPKRKREMEDDSNEPLAKKAARQAEQMALQATVRLLALAPALAPARARVPARNSAKRRKATRKTTRKTRFQPRNWLQVASTISSLGDASHAPGNSHHVL</sequence>
<reference evidence="3 4" key="1">
    <citation type="submission" date="2024-09" db="EMBL/GenBank/DDBJ databases">
        <title>Rethinking Asexuality: The Enigmatic Case of Functional Sexual Genes in Lepraria (Stereocaulaceae).</title>
        <authorList>
            <person name="Doellman M."/>
            <person name="Sun Y."/>
            <person name="Barcenas-Pena A."/>
            <person name="Lumbsch H.T."/>
            <person name="Grewe F."/>
        </authorList>
    </citation>
    <scope>NUCLEOTIDE SEQUENCE [LARGE SCALE GENOMIC DNA]</scope>
    <source>
        <strain evidence="3 4">Grewe 0041</strain>
    </source>
</reference>
<dbReference type="EMBL" id="JBHFEH010000041">
    <property type="protein sequence ID" value="KAL2050914.1"/>
    <property type="molecule type" value="Genomic_DNA"/>
</dbReference>
<keyword evidence="4" id="KW-1185">Reference proteome</keyword>
<protein>
    <recommendedName>
        <fullName evidence="2">Protein kinase domain-containing protein</fullName>
    </recommendedName>
</protein>
<dbReference type="Pfam" id="PF00069">
    <property type="entry name" value="Pkinase"/>
    <property type="match status" value="1"/>
</dbReference>
<dbReference type="CDD" id="cd00180">
    <property type="entry name" value="PKc"/>
    <property type="match status" value="1"/>
</dbReference>
<dbReference type="InterPro" id="IPR011009">
    <property type="entry name" value="Kinase-like_dom_sf"/>
</dbReference>
<dbReference type="PANTHER" id="PTHR24347">
    <property type="entry name" value="SERINE/THREONINE-PROTEIN KINASE"/>
    <property type="match status" value="1"/>
</dbReference>
<feature type="compositionally biased region" description="Basic residues" evidence="1">
    <location>
        <begin position="523"/>
        <end position="539"/>
    </location>
</feature>
<feature type="region of interest" description="Disordered" evidence="1">
    <location>
        <begin position="171"/>
        <end position="194"/>
    </location>
</feature>
<dbReference type="Gene3D" id="1.10.510.10">
    <property type="entry name" value="Transferase(Phosphotransferase) domain 1"/>
    <property type="match status" value="1"/>
</dbReference>
<feature type="region of interest" description="Disordered" evidence="1">
    <location>
        <begin position="472"/>
        <end position="491"/>
    </location>
</feature>
<dbReference type="PROSITE" id="PS50011">
    <property type="entry name" value="PROTEIN_KINASE_DOM"/>
    <property type="match status" value="1"/>
</dbReference>
<dbReference type="PROSITE" id="PS00108">
    <property type="entry name" value="PROTEIN_KINASE_ST"/>
    <property type="match status" value="1"/>
</dbReference>
<evidence type="ECO:0000256" key="1">
    <source>
        <dbReference type="SAM" id="MobiDB-lite"/>
    </source>
</evidence>
<evidence type="ECO:0000313" key="3">
    <source>
        <dbReference type="EMBL" id="KAL2050914.1"/>
    </source>
</evidence>
<dbReference type="SUPFAM" id="SSF56112">
    <property type="entry name" value="Protein kinase-like (PK-like)"/>
    <property type="match status" value="1"/>
</dbReference>
<name>A0ABR4B1Z6_9LECA</name>
<evidence type="ECO:0000259" key="2">
    <source>
        <dbReference type="PROSITE" id="PS50011"/>
    </source>
</evidence>